<keyword evidence="8 14" id="KW-0675">Receptor</keyword>
<dbReference type="PROSITE" id="PS52016">
    <property type="entry name" value="TONB_DEPENDENT_REC_3"/>
    <property type="match status" value="1"/>
</dbReference>
<dbReference type="SUPFAM" id="SSF56935">
    <property type="entry name" value="Porins"/>
    <property type="match status" value="1"/>
</dbReference>
<name>A0A4S3LZY2_9FLAO</name>
<dbReference type="PANTHER" id="PTHR30069:SF29">
    <property type="entry name" value="HEMOGLOBIN AND HEMOGLOBIN-HAPTOGLOBIN-BINDING PROTEIN 1-RELATED"/>
    <property type="match status" value="1"/>
</dbReference>
<keyword evidence="7 10" id="KW-0472">Membrane</keyword>
<evidence type="ECO:0000256" key="2">
    <source>
        <dbReference type="ARBA" id="ARBA00022448"/>
    </source>
</evidence>
<evidence type="ECO:0000256" key="1">
    <source>
        <dbReference type="ARBA" id="ARBA00004571"/>
    </source>
</evidence>
<dbReference type="GO" id="GO:0044718">
    <property type="term" value="P:siderophore transmembrane transport"/>
    <property type="evidence" value="ECO:0007669"/>
    <property type="project" value="TreeGrafter"/>
</dbReference>
<evidence type="ECO:0000256" key="8">
    <source>
        <dbReference type="ARBA" id="ARBA00023170"/>
    </source>
</evidence>
<evidence type="ECO:0000256" key="5">
    <source>
        <dbReference type="ARBA" id="ARBA00022729"/>
    </source>
</evidence>
<keyword evidence="9 10" id="KW-0998">Cell outer membrane</keyword>
<comment type="similarity">
    <text evidence="10 11">Belongs to the TonB-dependent receptor family.</text>
</comment>
<comment type="subcellular location">
    <subcellularLocation>
        <location evidence="1 10">Cell outer membrane</location>
        <topology evidence="1 10">Multi-pass membrane protein</topology>
    </subcellularLocation>
</comment>
<gene>
    <name evidence="14" type="ORF">E7Z59_07345</name>
</gene>
<keyword evidence="6 11" id="KW-0798">TonB box</keyword>
<dbReference type="CDD" id="cd01347">
    <property type="entry name" value="ligand_gated_channel"/>
    <property type="match status" value="1"/>
</dbReference>
<dbReference type="InterPro" id="IPR037066">
    <property type="entry name" value="Plug_dom_sf"/>
</dbReference>
<evidence type="ECO:0000313" key="14">
    <source>
        <dbReference type="EMBL" id="THD67468.1"/>
    </source>
</evidence>
<dbReference type="PANTHER" id="PTHR30069">
    <property type="entry name" value="TONB-DEPENDENT OUTER MEMBRANE RECEPTOR"/>
    <property type="match status" value="1"/>
</dbReference>
<evidence type="ECO:0000259" key="12">
    <source>
        <dbReference type="Pfam" id="PF00593"/>
    </source>
</evidence>
<evidence type="ECO:0000259" key="13">
    <source>
        <dbReference type="Pfam" id="PF07715"/>
    </source>
</evidence>
<dbReference type="RefSeq" id="WP_136335673.1">
    <property type="nucleotide sequence ID" value="NZ_QXMP01000005.1"/>
</dbReference>
<dbReference type="OrthoDB" id="9758472at2"/>
<proteinExistence type="inferred from homology"/>
<evidence type="ECO:0000256" key="10">
    <source>
        <dbReference type="PROSITE-ProRule" id="PRU01360"/>
    </source>
</evidence>
<evidence type="ECO:0000256" key="3">
    <source>
        <dbReference type="ARBA" id="ARBA00022452"/>
    </source>
</evidence>
<evidence type="ECO:0000256" key="11">
    <source>
        <dbReference type="RuleBase" id="RU003357"/>
    </source>
</evidence>
<organism evidence="14 15">
    <name type="scientific">Robertkochia marina</name>
    <dbReference type="NCBI Taxonomy" id="1227945"/>
    <lineage>
        <taxon>Bacteria</taxon>
        <taxon>Pseudomonadati</taxon>
        <taxon>Bacteroidota</taxon>
        <taxon>Flavobacteriia</taxon>
        <taxon>Flavobacteriales</taxon>
        <taxon>Flavobacteriaceae</taxon>
        <taxon>Robertkochia</taxon>
    </lineage>
</organism>
<keyword evidence="3 10" id="KW-1134">Transmembrane beta strand</keyword>
<keyword evidence="2 10" id="KW-0813">Transport</keyword>
<dbReference type="InterPro" id="IPR012910">
    <property type="entry name" value="Plug_dom"/>
</dbReference>
<dbReference type="InterPro" id="IPR000531">
    <property type="entry name" value="Beta-barrel_TonB"/>
</dbReference>
<keyword evidence="4 10" id="KW-0812">Transmembrane</keyword>
<sequence>MKKQIKLLSLSLFAVTAVWSQENENQNRNKKEVVDLEEVVVSDSRFELKRENSGKTVISITKEDLEKQQGNSLATIINNYSGIEINGSRSNAGQNLSYFIRGGNNRQVLIMVDGIQMNDPSQIAGDYDLRLIDVSQVESVEIIKGAASTLYGNAAATAVIRISTKQGAKEKIGATLASTAGTNQSSTDQNYGVRDFTNSVFVNGTLSALDYAVSFGHTYTDGLSAVEGNERDPFRRFNTGVRLGYNISDAFKVKAGVSYDDLRSEFDNSFPLEDAEYVSESEQKRITLSPEYTYQNGGVYLNAAWYSIDRAVESAFPAVYEAENFVMDIYNKYVFNDKFYTIVGLNHISSKADVGAGGLESFSINDPYANMVYISEYGFQLNTGVRWNNHSNYGSNLTYSMNPSYVIKFKDDYLKFMGSYSSSFIAPTISQLYGPFGANPELEPEENVTVEGGAEYRTQNLRVSGLYFNRLEENFIDYRTVNFETFEGEYYNVTETFRVEGVELEFNATLSESLSLNGNYTFTQNRDRAALRIPKHKVNTAINYALGGSTNLDLAYQYTGSRADINFSTFENETLDAFNIFNLGLSHEFSKTFRGSLRFNNLLNESYTEIIGYPTRGRNIAASVRITL</sequence>
<dbReference type="Gene3D" id="2.170.130.10">
    <property type="entry name" value="TonB-dependent receptor, plug domain"/>
    <property type="match status" value="1"/>
</dbReference>
<dbReference type="Pfam" id="PF00593">
    <property type="entry name" value="TonB_dep_Rec_b-barrel"/>
    <property type="match status" value="1"/>
</dbReference>
<dbReference type="EMBL" id="SSMC01000002">
    <property type="protein sequence ID" value="THD67468.1"/>
    <property type="molecule type" value="Genomic_DNA"/>
</dbReference>
<feature type="domain" description="TonB-dependent receptor plug" evidence="13">
    <location>
        <begin position="52"/>
        <end position="158"/>
    </location>
</feature>
<feature type="domain" description="TonB-dependent receptor-like beta-barrel" evidence="12">
    <location>
        <begin position="181"/>
        <end position="602"/>
    </location>
</feature>
<evidence type="ECO:0000256" key="9">
    <source>
        <dbReference type="ARBA" id="ARBA00023237"/>
    </source>
</evidence>
<dbReference type="InterPro" id="IPR036942">
    <property type="entry name" value="Beta-barrel_TonB_sf"/>
</dbReference>
<evidence type="ECO:0000256" key="7">
    <source>
        <dbReference type="ARBA" id="ARBA00023136"/>
    </source>
</evidence>
<dbReference type="InterPro" id="IPR039426">
    <property type="entry name" value="TonB-dep_rcpt-like"/>
</dbReference>
<accession>A0A4S3LZY2</accession>
<dbReference type="Pfam" id="PF07715">
    <property type="entry name" value="Plug"/>
    <property type="match status" value="1"/>
</dbReference>
<evidence type="ECO:0000256" key="4">
    <source>
        <dbReference type="ARBA" id="ARBA00022692"/>
    </source>
</evidence>
<reference evidence="14 15" key="1">
    <citation type="submission" date="2019-04" db="EMBL/GenBank/DDBJ databases">
        <title>Draft genome sequence of Robertkochia marina CC-AMO-30D.</title>
        <authorList>
            <person name="Hameed A."/>
            <person name="Lin S.-Y."/>
            <person name="Shahina M."/>
            <person name="Lai W.-A."/>
            <person name="Young C.-C."/>
        </authorList>
    </citation>
    <scope>NUCLEOTIDE SEQUENCE [LARGE SCALE GENOMIC DNA]</scope>
    <source>
        <strain evidence="14 15">CC-AMO-30D</strain>
    </source>
</reference>
<comment type="caution">
    <text evidence="14">The sequence shown here is derived from an EMBL/GenBank/DDBJ whole genome shotgun (WGS) entry which is preliminary data.</text>
</comment>
<dbReference type="AlphaFoldDB" id="A0A4S3LZY2"/>
<protein>
    <submittedName>
        <fullName evidence="14">TonB-dependent receptor</fullName>
    </submittedName>
</protein>
<dbReference type="GO" id="GO:0009279">
    <property type="term" value="C:cell outer membrane"/>
    <property type="evidence" value="ECO:0007669"/>
    <property type="project" value="UniProtKB-SubCell"/>
</dbReference>
<keyword evidence="15" id="KW-1185">Reference proteome</keyword>
<evidence type="ECO:0000313" key="15">
    <source>
        <dbReference type="Proteomes" id="UP000305939"/>
    </source>
</evidence>
<dbReference type="Proteomes" id="UP000305939">
    <property type="component" value="Unassembled WGS sequence"/>
</dbReference>
<evidence type="ECO:0000256" key="6">
    <source>
        <dbReference type="ARBA" id="ARBA00023077"/>
    </source>
</evidence>
<dbReference type="Gene3D" id="2.40.170.20">
    <property type="entry name" value="TonB-dependent receptor, beta-barrel domain"/>
    <property type="match status" value="1"/>
</dbReference>
<keyword evidence="5" id="KW-0732">Signal</keyword>
<dbReference type="GO" id="GO:0015344">
    <property type="term" value="F:siderophore uptake transmembrane transporter activity"/>
    <property type="evidence" value="ECO:0007669"/>
    <property type="project" value="TreeGrafter"/>
</dbReference>